<name>A0A1L6MW85_9BACT</name>
<feature type="compositionally biased region" description="Polar residues" evidence="1">
    <location>
        <begin position="33"/>
        <end position="42"/>
    </location>
</feature>
<dbReference type="Proteomes" id="UP000185544">
    <property type="component" value="Chromosome"/>
</dbReference>
<evidence type="ECO:0000313" key="2">
    <source>
        <dbReference type="EMBL" id="APR99813.1"/>
    </source>
</evidence>
<dbReference type="EMBL" id="CP016908">
    <property type="protein sequence ID" value="APR99813.1"/>
    <property type="molecule type" value="Genomic_DNA"/>
</dbReference>
<dbReference type="NCBIfam" id="TIGR04551">
    <property type="entry name" value="TIGR04551 family protein"/>
    <property type="match status" value="1"/>
</dbReference>
<dbReference type="KEGG" id="pabo:BCY86_03315"/>
<feature type="compositionally biased region" description="Polar residues" evidence="1">
    <location>
        <begin position="137"/>
        <end position="156"/>
    </location>
</feature>
<dbReference type="STRING" id="1882918.BCY86_03315"/>
<protein>
    <recommendedName>
        <fullName evidence="4">TIGR04551 family protein</fullName>
    </recommendedName>
</protein>
<feature type="region of interest" description="Disordered" evidence="1">
    <location>
        <begin position="27"/>
        <end position="87"/>
    </location>
</feature>
<organism evidence="2 3">
    <name type="scientific">Pajaroellobacter abortibovis</name>
    <dbReference type="NCBI Taxonomy" id="1882918"/>
    <lineage>
        <taxon>Bacteria</taxon>
        <taxon>Pseudomonadati</taxon>
        <taxon>Myxococcota</taxon>
        <taxon>Polyangia</taxon>
        <taxon>Polyangiales</taxon>
        <taxon>Polyangiaceae</taxon>
    </lineage>
</organism>
<proteinExistence type="predicted"/>
<dbReference type="AlphaFoldDB" id="A0A1L6MW85"/>
<accession>A0A1L6MW85</accession>
<dbReference type="InterPro" id="IPR030884">
    <property type="entry name" value="CHP04551"/>
</dbReference>
<reference evidence="2 3" key="1">
    <citation type="submission" date="2016-08" db="EMBL/GenBank/DDBJ databases">
        <title>Identification and validation of antigenic proteins from Pajaroellobacter abortibovis using de-novo genome sequence assembly and reverse vaccinology.</title>
        <authorList>
            <person name="Welly B.T."/>
            <person name="Miller M.R."/>
            <person name="Stott J.L."/>
            <person name="Blanchard M.T."/>
            <person name="Islas-Trejo A.D."/>
            <person name="O'Rourke S.M."/>
            <person name="Young A.E."/>
            <person name="Medrano J.F."/>
            <person name="Van Eenennaam A.L."/>
        </authorList>
    </citation>
    <scope>NUCLEOTIDE SEQUENCE [LARGE SCALE GENOMIC DNA]</scope>
    <source>
        <strain evidence="2 3">BTF92-0548A/99-0131</strain>
    </source>
</reference>
<gene>
    <name evidence="2" type="ORF">BCY86_03315</name>
</gene>
<evidence type="ECO:0000256" key="1">
    <source>
        <dbReference type="SAM" id="MobiDB-lite"/>
    </source>
</evidence>
<feature type="region of interest" description="Disordered" evidence="1">
    <location>
        <begin position="131"/>
        <end position="156"/>
    </location>
</feature>
<feature type="compositionally biased region" description="Polar residues" evidence="1">
    <location>
        <begin position="53"/>
        <end position="66"/>
    </location>
</feature>
<evidence type="ECO:0000313" key="3">
    <source>
        <dbReference type="Proteomes" id="UP000185544"/>
    </source>
</evidence>
<sequence length="648" mass="73545">MSGFHPSLQSLFPFLTMAILGRTDKLYAEEPPSSGTQPSLTLPSGDFQRDSTHSSTPLPSKKQTMDLQIDPNQDKEKLRAQGKEPKGFEKLETNPFDIFSEDWWGNARPIFEFHGYFRVRTEYLNNFSLGRHDSPGDPNNPNLWPQPLDNSYEQTSGNERAVALCDPDNASCHTPVQWGANMRFRINPELHISDNLRILSQIDALDNLVLGSTPDTRISRARLSPQEQQRVNPYASQTWQVSTQGPPLSRSSIDVKRMWAEYVSPIGQLRFGRMPFHWGLGMIYNAGDGVDSDWQTTYDRIQFISAIKPLDLYGGLSWDFMDAGAIYGSPYDVYGGIPYDTSRLDNVNQTSFFIAKKQGPELQRLALAKGKLVTNAGLMFLYRNQFLSYPIIPPGPSSPNNGLERVGAYWLNPDVWLQLLWQKLRFEAEFTTLWGSVEKTPDLEDRNNPVKIRQWGLATQTEFRAMEEKLRLNFGFGWASGDPWARTLNPSSSGWQGPLNDGRGPLSTFRFHPDYRVDLIFFRRILSRIEGAYYFRPSIDYDFMRHPDGQKLGGGAAFIWSRASEFVQTPGHKRDLGAELDFQFYYQSKDGSLNDDPNKIGGFYGLLQAGLFFPLGGLGYLPLEQTSNLSNWDTSNAYTLRLFLGVVY</sequence>
<keyword evidence="3" id="KW-1185">Reference proteome</keyword>
<feature type="compositionally biased region" description="Basic and acidic residues" evidence="1">
    <location>
        <begin position="72"/>
        <end position="87"/>
    </location>
</feature>
<evidence type="ECO:0008006" key="4">
    <source>
        <dbReference type="Google" id="ProtNLM"/>
    </source>
</evidence>